<protein>
    <submittedName>
        <fullName evidence="3">Alpha/beta hydrolase</fullName>
    </submittedName>
</protein>
<dbReference type="SUPFAM" id="SSF53474">
    <property type="entry name" value="alpha/beta-Hydrolases"/>
    <property type="match status" value="1"/>
</dbReference>
<dbReference type="PRINTS" id="PR00111">
    <property type="entry name" value="ABHYDROLASE"/>
</dbReference>
<dbReference type="PANTHER" id="PTHR43329">
    <property type="entry name" value="EPOXIDE HYDROLASE"/>
    <property type="match status" value="1"/>
</dbReference>
<accession>A0A5B8CM79</accession>
<dbReference type="EMBL" id="CP041016">
    <property type="protein sequence ID" value="QDC39021.1"/>
    <property type="molecule type" value="Genomic_DNA"/>
</dbReference>
<sequence>MSQGLIAGFEQRRLPGHNIEVDALVGGSGPPLLLLHGYPMTRVAWKPVAPQLAERFTVIIPDLRGYGRSDKPKGDERHERYSKRIMALDQIATMRSLGFDRFAVAGHDRGARLAYRLALDHPETITRIAVLDVVPTAEMWASADAEAAMGAYHWYMLAQPAPLPETLLAADPEFFVRYTLKDWAADGFAFDPENVDDYVSCFRDPASIHGTCEDYRAGWTSDREHDEADRGKRKIAAPLLVLWGRDYSVAKAKPVETWQRWATSVTGEEVPGGHFQCEEAPSETLAALLRFFGE</sequence>
<feature type="domain" description="AB hydrolase-1" evidence="2">
    <location>
        <begin position="30"/>
        <end position="281"/>
    </location>
</feature>
<dbReference type="InterPro" id="IPR000073">
    <property type="entry name" value="AB_hydrolase_1"/>
</dbReference>
<dbReference type="Proteomes" id="UP000311469">
    <property type="component" value="Chromosome cSF1"/>
</dbReference>
<evidence type="ECO:0000256" key="1">
    <source>
        <dbReference type="ARBA" id="ARBA00022801"/>
    </source>
</evidence>
<evidence type="ECO:0000313" key="4">
    <source>
        <dbReference type="Proteomes" id="UP000311469"/>
    </source>
</evidence>
<gene>
    <name evidence="3" type="ORF">FIL70_03865</name>
</gene>
<dbReference type="Pfam" id="PF00561">
    <property type="entry name" value="Abhydrolase_1"/>
    <property type="match status" value="1"/>
</dbReference>
<dbReference type="InterPro" id="IPR000639">
    <property type="entry name" value="Epox_hydrolase-like"/>
</dbReference>
<organism evidence="3 4">
    <name type="scientific">Sphingobium fuliginis ATCC 27551</name>
    <dbReference type="NCBI Taxonomy" id="1208342"/>
    <lineage>
        <taxon>Bacteria</taxon>
        <taxon>Pseudomonadati</taxon>
        <taxon>Pseudomonadota</taxon>
        <taxon>Alphaproteobacteria</taxon>
        <taxon>Sphingomonadales</taxon>
        <taxon>Sphingomonadaceae</taxon>
        <taxon>Sphingobium</taxon>
    </lineage>
</organism>
<dbReference type="KEGG" id="sufl:FIL70_03865"/>
<evidence type="ECO:0000259" key="2">
    <source>
        <dbReference type="Pfam" id="PF00561"/>
    </source>
</evidence>
<dbReference type="InterPro" id="IPR029058">
    <property type="entry name" value="AB_hydrolase_fold"/>
</dbReference>
<dbReference type="AlphaFoldDB" id="A0A5B8CM79"/>
<dbReference type="GO" id="GO:0016787">
    <property type="term" value="F:hydrolase activity"/>
    <property type="evidence" value="ECO:0007669"/>
    <property type="project" value="UniProtKB-KW"/>
</dbReference>
<dbReference type="RefSeq" id="WP_031299222.1">
    <property type="nucleotide sequence ID" value="NZ_CP041016.1"/>
</dbReference>
<dbReference type="PRINTS" id="PR00412">
    <property type="entry name" value="EPOXHYDRLASE"/>
</dbReference>
<keyword evidence="1 3" id="KW-0378">Hydrolase</keyword>
<dbReference type="Gene3D" id="3.40.50.1820">
    <property type="entry name" value="alpha/beta hydrolase"/>
    <property type="match status" value="1"/>
</dbReference>
<name>A0A5B8CM79_SPHSA</name>
<reference evidence="3 4" key="1">
    <citation type="submission" date="2019-06" db="EMBL/GenBank/DDBJ databases">
        <title>Genome organization and adaptive potential of archetypical organophosphate degarding Sphingobium fuliginis ATCC 27551.</title>
        <authorList>
            <person name="Sarwar A."/>
            <person name="Parthasarathy S."/>
            <person name="Singh C."/>
            <person name="Siddavattam D."/>
        </authorList>
    </citation>
    <scope>NUCLEOTIDE SEQUENCE [LARGE SCALE GENOMIC DNA]</scope>
    <source>
        <strain evidence="3 4">ATCC 27551</strain>
    </source>
</reference>
<proteinExistence type="predicted"/>
<evidence type="ECO:0000313" key="3">
    <source>
        <dbReference type="EMBL" id="QDC39021.1"/>
    </source>
</evidence>